<dbReference type="SMART" id="SM01049">
    <property type="entry name" value="Cache_2"/>
    <property type="match status" value="1"/>
</dbReference>
<evidence type="ECO:0000256" key="5">
    <source>
        <dbReference type="ARBA" id="ARBA00023136"/>
    </source>
</evidence>
<keyword evidence="13" id="KW-1185">Reference proteome</keyword>
<dbReference type="InterPro" id="IPR003660">
    <property type="entry name" value="HAMP_dom"/>
</dbReference>
<dbReference type="PANTHER" id="PTHR32089:SF119">
    <property type="entry name" value="METHYL-ACCEPTING CHEMOTAXIS PROTEIN CTPL"/>
    <property type="match status" value="1"/>
</dbReference>
<feature type="domain" description="Methyl-accepting transducer" evidence="10">
    <location>
        <begin position="273"/>
        <end position="509"/>
    </location>
</feature>
<evidence type="ECO:0000259" key="10">
    <source>
        <dbReference type="PROSITE" id="PS50111"/>
    </source>
</evidence>
<keyword evidence="5 9" id="KW-0472">Membrane</keyword>
<dbReference type="GO" id="GO:0004888">
    <property type="term" value="F:transmembrane signaling receptor activity"/>
    <property type="evidence" value="ECO:0007669"/>
    <property type="project" value="InterPro"/>
</dbReference>
<dbReference type="Gene3D" id="1.10.287.950">
    <property type="entry name" value="Methyl-accepting chemotaxis protein"/>
    <property type="match status" value="1"/>
</dbReference>
<dbReference type="AlphaFoldDB" id="A0A839IRZ2"/>
<organism evidence="12 13">
    <name type="scientific">Oceanospirillum sediminis</name>
    <dbReference type="NCBI Taxonomy" id="2760088"/>
    <lineage>
        <taxon>Bacteria</taxon>
        <taxon>Pseudomonadati</taxon>
        <taxon>Pseudomonadota</taxon>
        <taxon>Gammaproteobacteria</taxon>
        <taxon>Oceanospirillales</taxon>
        <taxon>Oceanospirillaceae</taxon>
        <taxon>Oceanospirillum</taxon>
    </lineage>
</organism>
<dbReference type="RefSeq" id="WP_182809215.1">
    <property type="nucleotide sequence ID" value="NZ_JACJFM010000015.1"/>
</dbReference>
<keyword evidence="2" id="KW-1003">Cell membrane</keyword>
<evidence type="ECO:0000259" key="11">
    <source>
        <dbReference type="PROSITE" id="PS50885"/>
    </source>
</evidence>
<dbReference type="PANTHER" id="PTHR32089">
    <property type="entry name" value="METHYL-ACCEPTING CHEMOTAXIS PROTEIN MCPB"/>
    <property type="match status" value="1"/>
</dbReference>
<dbReference type="InterPro" id="IPR033480">
    <property type="entry name" value="sCache_2"/>
</dbReference>
<dbReference type="FunFam" id="1.10.287.950:FF:000001">
    <property type="entry name" value="Methyl-accepting chemotaxis sensory transducer"/>
    <property type="match status" value="1"/>
</dbReference>
<evidence type="ECO:0000256" key="7">
    <source>
        <dbReference type="ARBA" id="ARBA00029447"/>
    </source>
</evidence>
<evidence type="ECO:0000313" key="12">
    <source>
        <dbReference type="EMBL" id="MBB1487434.1"/>
    </source>
</evidence>
<evidence type="ECO:0000256" key="6">
    <source>
        <dbReference type="ARBA" id="ARBA00023224"/>
    </source>
</evidence>
<dbReference type="Proteomes" id="UP000565262">
    <property type="component" value="Unassembled WGS sequence"/>
</dbReference>
<comment type="subcellular location">
    <subcellularLocation>
        <location evidence="1">Cell membrane</location>
        <topology evidence="1">Multi-pass membrane protein</topology>
    </subcellularLocation>
</comment>
<keyword evidence="4 9" id="KW-1133">Transmembrane helix</keyword>
<dbReference type="SMART" id="SM00283">
    <property type="entry name" value="MA"/>
    <property type="match status" value="1"/>
</dbReference>
<dbReference type="PRINTS" id="PR00260">
    <property type="entry name" value="CHEMTRNSDUCR"/>
</dbReference>
<feature type="transmembrane region" description="Helical" evidence="9">
    <location>
        <begin position="195"/>
        <end position="213"/>
    </location>
</feature>
<dbReference type="Pfam" id="PF00672">
    <property type="entry name" value="HAMP"/>
    <property type="match status" value="1"/>
</dbReference>
<gene>
    <name evidence="12" type="ORF">H4O21_12530</name>
</gene>
<evidence type="ECO:0000313" key="13">
    <source>
        <dbReference type="Proteomes" id="UP000565262"/>
    </source>
</evidence>
<dbReference type="SMART" id="SM00304">
    <property type="entry name" value="HAMP"/>
    <property type="match status" value="2"/>
</dbReference>
<dbReference type="PROSITE" id="PS50885">
    <property type="entry name" value="HAMP"/>
    <property type="match status" value="1"/>
</dbReference>
<protein>
    <submittedName>
        <fullName evidence="12">Methyl-accepting chemotaxis protein</fullName>
    </submittedName>
</protein>
<dbReference type="GO" id="GO:0005886">
    <property type="term" value="C:plasma membrane"/>
    <property type="evidence" value="ECO:0007669"/>
    <property type="project" value="UniProtKB-SubCell"/>
</dbReference>
<proteinExistence type="inferred from homology"/>
<dbReference type="Pfam" id="PF00015">
    <property type="entry name" value="MCPsignal"/>
    <property type="match status" value="1"/>
</dbReference>
<dbReference type="PROSITE" id="PS50111">
    <property type="entry name" value="CHEMOTAXIS_TRANSDUC_2"/>
    <property type="match status" value="1"/>
</dbReference>
<evidence type="ECO:0000256" key="9">
    <source>
        <dbReference type="SAM" id="Phobius"/>
    </source>
</evidence>
<keyword evidence="6 8" id="KW-0807">Transducer</keyword>
<name>A0A839IRZ2_9GAMM</name>
<accession>A0A839IRZ2</accession>
<evidence type="ECO:0000256" key="2">
    <source>
        <dbReference type="ARBA" id="ARBA00022475"/>
    </source>
</evidence>
<dbReference type="InterPro" id="IPR004089">
    <property type="entry name" value="MCPsignal_dom"/>
</dbReference>
<comment type="caution">
    <text evidence="12">The sequence shown here is derived from an EMBL/GenBank/DDBJ whole genome shotgun (WGS) entry which is preliminary data.</text>
</comment>
<feature type="domain" description="HAMP" evidence="11">
    <location>
        <begin position="214"/>
        <end position="268"/>
    </location>
</feature>
<dbReference type="CDD" id="cd06225">
    <property type="entry name" value="HAMP"/>
    <property type="match status" value="1"/>
</dbReference>
<dbReference type="SUPFAM" id="SSF58104">
    <property type="entry name" value="Methyl-accepting chemotaxis protein (MCP) signaling domain"/>
    <property type="match status" value="1"/>
</dbReference>
<dbReference type="Gene3D" id="3.30.450.20">
    <property type="entry name" value="PAS domain"/>
    <property type="match status" value="1"/>
</dbReference>
<feature type="transmembrane region" description="Helical" evidence="9">
    <location>
        <begin position="12"/>
        <end position="33"/>
    </location>
</feature>
<sequence length="545" mass="59690">MMQTFRSIGIKARMVLVVLVAIISIISLMSFSLKTSYDMQIREKQLKTKDLVESVISLTDYHYQQFKSGQMTETAAKAAAMKAVEKLRYNNTDYFWINDLNAIMLMHPIKPALNGKNLYGLEDKAGKQFFKSFVDIVKSKGYGNETYLWPKPGFEEPVEKVSYVAGFKPWGWVIGTGIYVDDVKSEFWQNASSQVAIAAIGLTITILVLYLIANSIISPLTDANKAMHNISQGDGDLTQRLDTSGNDEMSQLARSFNHFVDQIQQVIQEVDHSTQRVAAASAQLSSTTEQTTQVITRQTSETDHVATAINEMAATIHQVAQSALQAAATTKDADNEAHAGKQNIHETAETAVKLADEVSRATEVIQQLETQADNISSVLDVIGGIAEQTNLLALNAAIEAARAGEQGRGFAVVADEVRTLASRTQESTHEIEQMIETLQSGARQAVSVMEDSQTRTRETAEKAMSTQVALDTITESMQKVNDMISQIASAAEQQSSVAEEINRNVINIVDLSGNTAQASQQTSQASAELNNLAGQLKQLINRFKI</sequence>
<dbReference type="CDD" id="cd11386">
    <property type="entry name" value="MCP_signal"/>
    <property type="match status" value="1"/>
</dbReference>
<dbReference type="Pfam" id="PF17200">
    <property type="entry name" value="sCache_2"/>
    <property type="match status" value="1"/>
</dbReference>
<keyword evidence="3 9" id="KW-0812">Transmembrane</keyword>
<comment type="similarity">
    <text evidence="7">Belongs to the methyl-accepting chemotaxis (MCP) protein family.</text>
</comment>
<dbReference type="GO" id="GO:0006935">
    <property type="term" value="P:chemotaxis"/>
    <property type="evidence" value="ECO:0007669"/>
    <property type="project" value="InterPro"/>
</dbReference>
<evidence type="ECO:0000256" key="8">
    <source>
        <dbReference type="PROSITE-ProRule" id="PRU00284"/>
    </source>
</evidence>
<dbReference type="EMBL" id="JACJFM010000015">
    <property type="protein sequence ID" value="MBB1487434.1"/>
    <property type="molecule type" value="Genomic_DNA"/>
</dbReference>
<dbReference type="InterPro" id="IPR004090">
    <property type="entry name" value="Chemotax_Me-accpt_rcpt"/>
</dbReference>
<evidence type="ECO:0000256" key="4">
    <source>
        <dbReference type="ARBA" id="ARBA00022989"/>
    </source>
</evidence>
<evidence type="ECO:0000256" key="1">
    <source>
        <dbReference type="ARBA" id="ARBA00004651"/>
    </source>
</evidence>
<dbReference type="GO" id="GO:0007165">
    <property type="term" value="P:signal transduction"/>
    <property type="evidence" value="ECO:0007669"/>
    <property type="project" value="UniProtKB-KW"/>
</dbReference>
<evidence type="ECO:0000256" key="3">
    <source>
        <dbReference type="ARBA" id="ARBA00022692"/>
    </source>
</evidence>
<reference evidence="12 13" key="1">
    <citation type="submission" date="2020-08" db="EMBL/GenBank/DDBJ databases">
        <title>Oceanospirillum sp. nov. isolated from marine sediment.</title>
        <authorList>
            <person name="Ji X."/>
        </authorList>
    </citation>
    <scope>NUCLEOTIDE SEQUENCE [LARGE SCALE GENOMIC DNA]</scope>
    <source>
        <strain evidence="12 13">D5</strain>
    </source>
</reference>